<dbReference type="EMBL" id="KZ383751">
    <property type="protein sequence ID" value="PIO55886.1"/>
    <property type="molecule type" value="Genomic_DNA"/>
</dbReference>
<dbReference type="Proteomes" id="UP000230423">
    <property type="component" value="Unassembled WGS sequence"/>
</dbReference>
<reference evidence="1 2" key="1">
    <citation type="submission" date="2015-09" db="EMBL/GenBank/DDBJ databases">
        <title>Draft genome of the parasitic nematode Teladorsagia circumcincta isolate WARC Sus (inbred).</title>
        <authorList>
            <person name="Mitreva M."/>
        </authorList>
    </citation>
    <scope>NUCLEOTIDE SEQUENCE [LARGE SCALE GENOMIC DNA]</scope>
    <source>
        <strain evidence="1 2">S</strain>
    </source>
</reference>
<organism evidence="1 2">
    <name type="scientific">Teladorsagia circumcincta</name>
    <name type="common">Brown stomach worm</name>
    <name type="synonym">Ostertagia circumcincta</name>
    <dbReference type="NCBI Taxonomy" id="45464"/>
    <lineage>
        <taxon>Eukaryota</taxon>
        <taxon>Metazoa</taxon>
        <taxon>Ecdysozoa</taxon>
        <taxon>Nematoda</taxon>
        <taxon>Chromadorea</taxon>
        <taxon>Rhabditida</taxon>
        <taxon>Rhabditina</taxon>
        <taxon>Rhabditomorpha</taxon>
        <taxon>Strongyloidea</taxon>
        <taxon>Trichostrongylidae</taxon>
        <taxon>Teladorsagia</taxon>
    </lineage>
</organism>
<keyword evidence="2" id="KW-1185">Reference proteome</keyword>
<accession>A0A2G9TD41</accession>
<evidence type="ECO:0000313" key="2">
    <source>
        <dbReference type="Proteomes" id="UP000230423"/>
    </source>
</evidence>
<gene>
    <name evidence="1" type="ORF">TELCIR_22723</name>
</gene>
<name>A0A2G9TD41_TELCI</name>
<protein>
    <submittedName>
        <fullName evidence="1">Uncharacterized protein</fullName>
    </submittedName>
</protein>
<sequence>MSSNGMPMCRSPLRGKITCILGPMFSEPSCCGCMIAK</sequence>
<proteinExistence type="predicted"/>
<dbReference type="AlphaFoldDB" id="A0A2G9TD41"/>
<evidence type="ECO:0000313" key="1">
    <source>
        <dbReference type="EMBL" id="PIO55886.1"/>
    </source>
</evidence>